<proteinExistence type="predicted"/>
<keyword evidence="1" id="KW-0812">Transmembrane</keyword>
<feature type="transmembrane region" description="Helical" evidence="1">
    <location>
        <begin position="155"/>
        <end position="174"/>
    </location>
</feature>
<evidence type="ECO:0000313" key="4">
    <source>
        <dbReference type="Proteomes" id="UP001197247"/>
    </source>
</evidence>
<feature type="transmembrane region" description="Helical" evidence="1">
    <location>
        <begin position="220"/>
        <end position="238"/>
    </location>
</feature>
<organism evidence="3 4">
    <name type="scientific">Kineosporia corallincola</name>
    <dbReference type="NCBI Taxonomy" id="2835133"/>
    <lineage>
        <taxon>Bacteria</taxon>
        <taxon>Bacillati</taxon>
        <taxon>Actinomycetota</taxon>
        <taxon>Actinomycetes</taxon>
        <taxon>Kineosporiales</taxon>
        <taxon>Kineosporiaceae</taxon>
        <taxon>Kineosporia</taxon>
    </lineage>
</organism>
<dbReference type="Proteomes" id="UP001197247">
    <property type="component" value="Unassembled WGS sequence"/>
</dbReference>
<keyword evidence="3" id="KW-0012">Acyltransferase</keyword>
<dbReference type="InterPro" id="IPR002656">
    <property type="entry name" value="Acyl_transf_3_dom"/>
</dbReference>
<dbReference type="GO" id="GO:0016746">
    <property type="term" value="F:acyltransferase activity"/>
    <property type="evidence" value="ECO:0007669"/>
    <property type="project" value="UniProtKB-KW"/>
</dbReference>
<feature type="domain" description="Acyltransferase 3" evidence="2">
    <location>
        <begin position="5"/>
        <end position="326"/>
    </location>
</feature>
<keyword evidence="3" id="KW-0808">Transferase</keyword>
<evidence type="ECO:0000256" key="1">
    <source>
        <dbReference type="SAM" id="Phobius"/>
    </source>
</evidence>
<feature type="transmembrane region" description="Helical" evidence="1">
    <location>
        <begin position="30"/>
        <end position="51"/>
    </location>
</feature>
<reference evidence="3 4" key="1">
    <citation type="submission" date="2021-05" db="EMBL/GenBank/DDBJ databases">
        <title>Kineosporia and Streptomyces sp. nov. two new marine actinobacteria isolated from Coral.</title>
        <authorList>
            <person name="Buangrab K."/>
            <person name="Sutthacheep M."/>
            <person name="Yeemin T."/>
            <person name="Harunari E."/>
            <person name="Igarashi Y."/>
            <person name="Kanchanasin P."/>
            <person name="Tanasupawat S."/>
            <person name="Phongsopitanun W."/>
        </authorList>
    </citation>
    <scope>NUCLEOTIDE SEQUENCE [LARGE SCALE GENOMIC DNA]</scope>
    <source>
        <strain evidence="3 4">J2-2</strain>
    </source>
</reference>
<feature type="transmembrane region" description="Helical" evidence="1">
    <location>
        <begin position="274"/>
        <end position="292"/>
    </location>
</feature>
<evidence type="ECO:0000259" key="2">
    <source>
        <dbReference type="Pfam" id="PF01757"/>
    </source>
</evidence>
<comment type="caution">
    <text evidence="3">The sequence shown here is derived from an EMBL/GenBank/DDBJ whole genome shotgun (WGS) entry which is preliminary data.</text>
</comment>
<dbReference type="Pfam" id="PF01757">
    <property type="entry name" value="Acyl_transf_3"/>
    <property type="match status" value="1"/>
</dbReference>
<dbReference type="PANTHER" id="PTHR23028">
    <property type="entry name" value="ACETYLTRANSFERASE"/>
    <property type="match status" value="1"/>
</dbReference>
<keyword evidence="1" id="KW-0472">Membrane</keyword>
<name>A0ABS5TSP0_9ACTN</name>
<evidence type="ECO:0000313" key="3">
    <source>
        <dbReference type="EMBL" id="MBT0773800.1"/>
    </source>
</evidence>
<dbReference type="InterPro" id="IPR050879">
    <property type="entry name" value="Acyltransferase_3"/>
</dbReference>
<dbReference type="RefSeq" id="WP_214160340.1">
    <property type="nucleotide sequence ID" value="NZ_JAHBAY010000020.1"/>
</dbReference>
<accession>A0ABS5TSP0</accession>
<feature type="transmembrane region" description="Helical" evidence="1">
    <location>
        <begin position="312"/>
        <end position="329"/>
    </location>
</feature>
<dbReference type="PANTHER" id="PTHR23028:SF53">
    <property type="entry name" value="ACYL_TRANSF_3 DOMAIN-CONTAINING PROTEIN"/>
    <property type="match status" value="1"/>
</dbReference>
<gene>
    <name evidence="3" type="ORF">KIH74_32945</name>
</gene>
<dbReference type="EMBL" id="JAHBAY010000020">
    <property type="protein sequence ID" value="MBT0773800.1"/>
    <property type="molecule type" value="Genomic_DNA"/>
</dbReference>
<feature type="transmembrane region" description="Helical" evidence="1">
    <location>
        <begin position="180"/>
        <end position="205"/>
    </location>
</feature>
<feature type="transmembrane region" description="Helical" evidence="1">
    <location>
        <begin position="72"/>
        <end position="91"/>
    </location>
</feature>
<protein>
    <submittedName>
        <fullName evidence="3">Acyltransferase</fullName>
    </submittedName>
</protein>
<keyword evidence="4" id="KW-1185">Reference proteome</keyword>
<feature type="transmembrane region" description="Helical" evidence="1">
    <location>
        <begin position="244"/>
        <end position="262"/>
    </location>
</feature>
<keyword evidence="1" id="KW-1133">Transmembrane helix</keyword>
<sequence length="392" mass="42604">MSRRPALDGLRAFAVLAVMAFHTSPAAHGGFLGVDVFFVISGYLITALLLREWSRSGGVDLKAFYVKRALRLLPPLLFMLAVSLPFVFTWARDQLTLNPVIAIASVLLYVANWANVWVNEGTGIWTHTWSLSIEEQFYLIWPLVLIGVLARRKKAPAAGLVVLIALVVLARWVGVANSDSFLWIYYATTSHCDGLLLGSLLAVLLNRRDSLARSGRQSEIVAWAGVFGLAALFATSHIETSDTYEWRLPMAALFATMIVHHLATRKQGPMVDLLSLRPFVAVGMVSYGLYLYHFPVFMTVQSRHYPHLEQHALEITLTLALTVFSWFVVEKPALRLKDRLAGAPVAPVTVTVALPGPATVEAGPAGMAASAQALAAPIIGYAPPGGVGGPRV</sequence>
<feature type="transmembrane region" description="Helical" evidence="1">
    <location>
        <begin position="97"/>
        <end position="118"/>
    </location>
</feature>